<dbReference type="InterPro" id="IPR050410">
    <property type="entry name" value="CCR4/nocturin_mRNA_transcr"/>
</dbReference>
<dbReference type="GO" id="GO:0000175">
    <property type="term" value="F:3'-5'-RNA exonuclease activity"/>
    <property type="evidence" value="ECO:0007669"/>
    <property type="project" value="TreeGrafter"/>
</dbReference>
<evidence type="ECO:0000313" key="3">
    <source>
        <dbReference type="EMBL" id="KAG7153372.1"/>
    </source>
</evidence>
<protein>
    <submittedName>
        <fullName evidence="3">2',5'-phosphodiesterase 12-like</fullName>
    </submittedName>
</protein>
<dbReference type="EMBL" id="JAHLQT010047199">
    <property type="protein sequence ID" value="KAG7153372.1"/>
    <property type="molecule type" value="Genomic_DNA"/>
</dbReference>
<proteinExistence type="predicted"/>
<dbReference type="PANTHER" id="PTHR12121:SF37">
    <property type="entry name" value="2',5'-PHOSPHODIESTERASE 12"/>
    <property type="match status" value="1"/>
</dbReference>
<dbReference type="Gene3D" id="3.60.10.10">
    <property type="entry name" value="Endonuclease/exonuclease/phosphatase"/>
    <property type="match status" value="1"/>
</dbReference>
<keyword evidence="4" id="KW-1185">Reference proteome</keyword>
<dbReference type="SUPFAM" id="SSF56219">
    <property type="entry name" value="DNase I-like"/>
    <property type="match status" value="1"/>
</dbReference>
<dbReference type="InterPro" id="IPR036691">
    <property type="entry name" value="Endo/exonu/phosph_ase_sf"/>
</dbReference>
<reference evidence="3" key="1">
    <citation type="journal article" date="2021" name="Sci. Adv.">
        <title>The American lobster genome reveals insights on longevity, neural, and immune adaptations.</title>
        <authorList>
            <person name="Polinski J.M."/>
            <person name="Zimin A.V."/>
            <person name="Clark K.F."/>
            <person name="Kohn A.B."/>
            <person name="Sadowski N."/>
            <person name="Timp W."/>
            <person name="Ptitsyn A."/>
            <person name="Khanna P."/>
            <person name="Romanova D.Y."/>
            <person name="Williams P."/>
            <person name="Greenwood S.J."/>
            <person name="Moroz L.L."/>
            <person name="Walt D.R."/>
            <person name="Bodnar A.G."/>
        </authorList>
    </citation>
    <scope>NUCLEOTIDE SEQUENCE</scope>
    <source>
        <strain evidence="3">GMGI-L3</strain>
    </source>
</reference>
<dbReference type="InterPro" id="IPR005135">
    <property type="entry name" value="Endo/exonuclease/phosphatase"/>
</dbReference>
<dbReference type="GO" id="GO:0005739">
    <property type="term" value="C:mitochondrion"/>
    <property type="evidence" value="ECO:0007669"/>
    <property type="project" value="TreeGrafter"/>
</dbReference>
<evidence type="ECO:0000313" key="4">
    <source>
        <dbReference type="Proteomes" id="UP000747542"/>
    </source>
</evidence>
<name>A0A8J5J0A2_HOMAM</name>
<accession>A0A8J5J0A2</accession>
<gene>
    <name evidence="3" type="primary">Pde12-L</name>
    <name evidence="3" type="ORF">Hamer_G010683</name>
</gene>
<dbReference type="PANTHER" id="PTHR12121">
    <property type="entry name" value="CARBON CATABOLITE REPRESSOR PROTEIN 4"/>
    <property type="match status" value="1"/>
</dbReference>
<feature type="domain" description="2',5'-phosphodiesterase 12-like N-terminal" evidence="2">
    <location>
        <begin position="153"/>
        <end position="255"/>
    </location>
</feature>
<evidence type="ECO:0000259" key="2">
    <source>
        <dbReference type="Pfam" id="PF21171"/>
    </source>
</evidence>
<dbReference type="GO" id="GO:0000288">
    <property type="term" value="P:nuclear-transcribed mRNA catabolic process, deadenylation-dependent decay"/>
    <property type="evidence" value="ECO:0007669"/>
    <property type="project" value="TreeGrafter"/>
</dbReference>
<comment type="caution">
    <text evidence="3">The sequence shown here is derived from an EMBL/GenBank/DDBJ whole genome shotgun (WGS) entry which is preliminary data.</text>
</comment>
<evidence type="ECO:0000259" key="1">
    <source>
        <dbReference type="Pfam" id="PF03372"/>
    </source>
</evidence>
<dbReference type="Pfam" id="PF21171">
    <property type="entry name" value="PDE12-like_N"/>
    <property type="match status" value="1"/>
</dbReference>
<organism evidence="3 4">
    <name type="scientific">Homarus americanus</name>
    <name type="common">American lobster</name>
    <dbReference type="NCBI Taxonomy" id="6706"/>
    <lineage>
        <taxon>Eukaryota</taxon>
        <taxon>Metazoa</taxon>
        <taxon>Ecdysozoa</taxon>
        <taxon>Arthropoda</taxon>
        <taxon>Crustacea</taxon>
        <taxon>Multicrustacea</taxon>
        <taxon>Malacostraca</taxon>
        <taxon>Eumalacostraca</taxon>
        <taxon>Eucarida</taxon>
        <taxon>Decapoda</taxon>
        <taxon>Pleocyemata</taxon>
        <taxon>Astacidea</taxon>
        <taxon>Nephropoidea</taxon>
        <taxon>Nephropidae</taxon>
        <taxon>Homarus</taxon>
    </lineage>
</organism>
<feature type="domain" description="Endonuclease/exonuclease/phosphatase" evidence="1">
    <location>
        <begin position="287"/>
        <end position="561"/>
    </location>
</feature>
<dbReference type="Proteomes" id="UP000747542">
    <property type="component" value="Unassembled WGS sequence"/>
</dbReference>
<dbReference type="Pfam" id="PF03372">
    <property type="entry name" value="Exo_endo_phos"/>
    <property type="match status" value="1"/>
</dbReference>
<sequence length="562" mass="65079">MKMIYQKRLLCQIKWGLFQRFRFMTKFSRICDDSSKKVLVTHESETLPIGISFWYRNDELKLDQIFNLQRSPQEHLTDVLEKISGKIQGAVYYKNRKRENFVMDELPVKMISFNYDDNACTQNDLTCHEAFVLNGSKHNLVIGEEHYCIDVNPPIVEVAEFPKVIVAGFLVNLKKLEVLFANKEDCFFKWYKSVKRFDADKVSRSKRIIEDLKWIELGEGFTCTPTKEDVGRVLKVVVTPCVGERRGEDIEVVSPVVVSAGPEECPFQKRQQFTKEIVGDNSLRVISYNILAEVYTNSNYAREELFPSCPKHALNMDYRKLLLIKEIIGYNGDLICLQEVDEKVFLRDIRPILMDRGFDGFYDAKGGEITEGLAIFFRRSKLRMLERRRVVLSEDLQNEVLFADIWQNIQRSPDLLKNFLHVRTILQVNVFESVCDPSRLLVVGATHLYFHPDASHIRILQAGMCLKILQHVITQYQMKHPDKEVSLLFCGDFNSTPESALYQFMTTQHVDSGNVVWKSKFGECVEGMCLRHELELASACGCPPYTTYTSSFHGCLDYIFYQ</sequence>
<dbReference type="AlphaFoldDB" id="A0A8J5J0A2"/>
<dbReference type="InterPro" id="IPR048821">
    <property type="entry name" value="PDE12-like_N"/>
</dbReference>
<feature type="non-terminal residue" evidence="3">
    <location>
        <position position="1"/>
    </location>
</feature>